<reference evidence="1 2" key="1">
    <citation type="submission" date="2018-03" db="EMBL/GenBank/DDBJ databases">
        <title>Adhaeribacter sp. HMF7605 Genome sequencing and assembly.</title>
        <authorList>
            <person name="Kang H."/>
            <person name="Kang J."/>
            <person name="Cha I."/>
            <person name="Kim H."/>
            <person name="Joh K."/>
        </authorList>
    </citation>
    <scope>NUCLEOTIDE SEQUENCE [LARGE SCALE GENOMIC DNA]</scope>
    <source>
        <strain evidence="1 2">HMF7605</strain>
    </source>
</reference>
<sequence length="112" mass="12658">MKWNALTSGEQLENIKAESLKQPVVIFKHSTSCSISATAKNRLERQWDDAGLENVKPYFLDLLSYRSVSNQIATAFDVRHESPQLLLIRNGECTSDWSHLGIRVDEVKKALA</sequence>
<dbReference type="Pfam" id="PF11009">
    <property type="entry name" value="BrxC"/>
    <property type="match status" value="1"/>
</dbReference>
<protein>
    <submittedName>
        <fullName evidence="1">Bacillithiol system redox-active protein YtxJ</fullName>
    </submittedName>
</protein>
<dbReference type="InterPro" id="IPR036249">
    <property type="entry name" value="Thioredoxin-like_sf"/>
</dbReference>
<dbReference type="OrthoDB" id="677051at2"/>
<evidence type="ECO:0000313" key="2">
    <source>
        <dbReference type="Proteomes" id="UP000240357"/>
    </source>
</evidence>
<evidence type="ECO:0000313" key="1">
    <source>
        <dbReference type="EMBL" id="PSR57296.1"/>
    </source>
</evidence>
<dbReference type="EMBL" id="PYFT01000001">
    <property type="protein sequence ID" value="PSR57296.1"/>
    <property type="molecule type" value="Genomic_DNA"/>
</dbReference>
<organism evidence="1 2">
    <name type="scientific">Adhaeribacter arboris</name>
    <dbReference type="NCBI Taxonomy" id="2072846"/>
    <lineage>
        <taxon>Bacteria</taxon>
        <taxon>Pseudomonadati</taxon>
        <taxon>Bacteroidota</taxon>
        <taxon>Cytophagia</taxon>
        <taxon>Cytophagales</taxon>
        <taxon>Hymenobacteraceae</taxon>
        <taxon>Adhaeribacter</taxon>
    </lineage>
</organism>
<dbReference type="AlphaFoldDB" id="A0A2T2YP91"/>
<name>A0A2T2YP91_9BACT</name>
<keyword evidence="2" id="KW-1185">Reference proteome</keyword>
<comment type="caution">
    <text evidence="1">The sequence shown here is derived from an EMBL/GenBank/DDBJ whole genome shotgun (WGS) entry which is preliminary data.</text>
</comment>
<dbReference type="RefSeq" id="WP_106933466.1">
    <property type="nucleotide sequence ID" value="NZ_PYFT01000001.1"/>
</dbReference>
<accession>A0A2T2YP91</accession>
<dbReference type="Gene3D" id="3.40.30.10">
    <property type="entry name" value="Glutaredoxin"/>
    <property type="match status" value="1"/>
</dbReference>
<dbReference type="NCBIfam" id="TIGR04019">
    <property type="entry name" value="B_thiol_YtxJ"/>
    <property type="match status" value="1"/>
</dbReference>
<gene>
    <name evidence="1" type="primary">ytxJ</name>
    <name evidence="1" type="ORF">AHMF7605_13185</name>
</gene>
<proteinExistence type="predicted"/>
<dbReference type="InterPro" id="IPR022551">
    <property type="entry name" value="BrxC"/>
</dbReference>
<dbReference type="Proteomes" id="UP000240357">
    <property type="component" value="Unassembled WGS sequence"/>
</dbReference>
<dbReference type="SUPFAM" id="SSF52833">
    <property type="entry name" value="Thioredoxin-like"/>
    <property type="match status" value="1"/>
</dbReference>